<evidence type="ECO:0000256" key="5">
    <source>
        <dbReference type="PROSITE-ProRule" id="PRU00449"/>
    </source>
</evidence>
<dbReference type="InterPro" id="IPR000058">
    <property type="entry name" value="Znf_AN1"/>
</dbReference>
<evidence type="ECO:0000256" key="3">
    <source>
        <dbReference type="ARBA" id="ARBA00022771"/>
    </source>
</evidence>
<dbReference type="GO" id="GO:0008270">
    <property type="term" value="F:zinc ion binding"/>
    <property type="evidence" value="ECO:0007669"/>
    <property type="project" value="UniProtKB-KW"/>
</dbReference>
<dbReference type="Pfam" id="PF01428">
    <property type="entry name" value="zf-AN1"/>
    <property type="match status" value="1"/>
</dbReference>
<evidence type="ECO:0000256" key="4">
    <source>
        <dbReference type="ARBA" id="ARBA00022833"/>
    </source>
</evidence>
<comment type="function">
    <text evidence="1">May be involved in environmental stress response.</text>
</comment>
<dbReference type="Proteomes" id="UP001187471">
    <property type="component" value="Unassembled WGS sequence"/>
</dbReference>
<evidence type="ECO:0000313" key="8">
    <source>
        <dbReference type="Proteomes" id="UP001187471"/>
    </source>
</evidence>
<evidence type="ECO:0000256" key="2">
    <source>
        <dbReference type="ARBA" id="ARBA00022723"/>
    </source>
</evidence>
<evidence type="ECO:0000313" key="7">
    <source>
        <dbReference type="EMBL" id="KAK2991457.1"/>
    </source>
</evidence>
<protein>
    <recommendedName>
        <fullName evidence="6">AN1-type domain-containing protein</fullName>
    </recommendedName>
</protein>
<evidence type="ECO:0000256" key="1">
    <source>
        <dbReference type="ARBA" id="ARBA00003732"/>
    </source>
</evidence>
<organism evidence="7 8">
    <name type="scientific">Escallonia rubra</name>
    <dbReference type="NCBI Taxonomy" id="112253"/>
    <lineage>
        <taxon>Eukaryota</taxon>
        <taxon>Viridiplantae</taxon>
        <taxon>Streptophyta</taxon>
        <taxon>Embryophyta</taxon>
        <taxon>Tracheophyta</taxon>
        <taxon>Spermatophyta</taxon>
        <taxon>Magnoliopsida</taxon>
        <taxon>eudicotyledons</taxon>
        <taxon>Gunneridae</taxon>
        <taxon>Pentapetalae</taxon>
        <taxon>asterids</taxon>
        <taxon>campanulids</taxon>
        <taxon>Escalloniales</taxon>
        <taxon>Escalloniaceae</taxon>
        <taxon>Escallonia</taxon>
    </lineage>
</organism>
<dbReference type="PANTHER" id="PTHR10634:SF67">
    <property type="entry name" value="AN1-TYPE ZINC FINGER PROTEIN 3"/>
    <property type="match status" value="1"/>
</dbReference>
<dbReference type="PANTHER" id="PTHR10634">
    <property type="entry name" value="AN1-TYPE ZINC FINGER PROTEIN"/>
    <property type="match status" value="1"/>
</dbReference>
<dbReference type="InterPro" id="IPR035896">
    <property type="entry name" value="AN1-like_Znf"/>
</dbReference>
<evidence type="ECO:0000259" key="6">
    <source>
        <dbReference type="PROSITE" id="PS51039"/>
    </source>
</evidence>
<dbReference type="Gene3D" id="4.10.1110.10">
    <property type="entry name" value="AN1-like Zinc finger"/>
    <property type="match status" value="1"/>
</dbReference>
<keyword evidence="2" id="KW-0479">Metal-binding</keyword>
<dbReference type="FunFam" id="4.10.1110.10:FF:000001">
    <property type="entry name" value="Zinc finger AN1-type containing 6"/>
    <property type="match status" value="1"/>
</dbReference>
<dbReference type="SUPFAM" id="SSF118310">
    <property type="entry name" value="AN1-like Zinc finger"/>
    <property type="match status" value="1"/>
</dbReference>
<dbReference type="SMART" id="SM00154">
    <property type="entry name" value="ZnF_AN1"/>
    <property type="match status" value="1"/>
</dbReference>
<feature type="domain" description="AN1-type" evidence="6">
    <location>
        <begin position="47"/>
        <end position="93"/>
    </location>
</feature>
<name>A0AA88UVR1_9ASTE</name>
<dbReference type="PROSITE" id="PS51039">
    <property type="entry name" value="ZF_AN1"/>
    <property type="match status" value="1"/>
</dbReference>
<keyword evidence="3 5" id="KW-0863">Zinc-finger</keyword>
<keyword evidence="8" id="KW-1185">Reference proteome</keyword>
<proteinExistence type="predicted"/>
<dbReference type="EMBL" id="JAVXUO010000519">
    <property type="protein sequence ID" value="KAK2991457.1"/>
    <property type="molecule type" value="Genomic_DNA"/>
</dbReference>
<accession>A0AA88UVR1</accession>
<keyword evidence="4" id="KW-0862">Zinc</keyword>
<reference evidence="7" key="1">
    <citation type="submission" date="2022-12" db="EMBL/GenBank/DDBJ databases">
        <title>Draft genome assemblies for two species of Escallonia (Escalloniales).</title>
        <authorList>
            <person name="Chanderbali A."/>
            <person name="Dervinis C."/>
            <person name="Anghel I."/>
            <person name="Soltis D."/>
            <person name="Soltis P."/>
            <person name="Zapata F."/>
        </authorList>
    </citation>
    <scope>NUCLEOTIDE SEQUENCE</scope>
    <source>
        <strain evidence="7">UCBG92.1500</strain>
        <tissue evidence="7">Leaf</tissue>
    </source>
</reference>
<dbReference type="AlphaFoldDB" id="A0AA88UVR1"/>
<sequence length="113" mass="12504">MAEANLEKPTATPTTVVNMMSTPFTSPFPWVNAMLSSRTKVDAAPKLPPKNRCQCCNKKVGVTGFECRCGAMFCGVHRYPEAHDCSFDFKAFGRVTLEKANPVCKIDKLETRV</sequence>
<dbReference type="InterPro" id="IPR050652">
    <property type="entry name" value="AN1_A20_ZnFinger"/>
</dbReference>
<comment type="caution">
    <text evidence="7">The sequence shown here is derived from an EMBL/GenBank/DDBJ whole genome shotgun (WGS) entry which is preliminary data.</text>
</comment>
<gene>
    <name evidence="7" type="ORF">RJ640_012065</name>
</gene>